<dbReference type="InterPro" id="IPR007372">
    <property type="entry name" value="Lipid/polyisoprenoid-bd_YceI"/>
</dbReference>
<accession>A0A7L5DW87</accession>
<dbReference type="SMART" id="SM00867">
    <property type="entry name" value="YceI"/>
    <property type="match status" value="1"/>
</dbReference>
<dbReference type="InterPro" id="IPR036761">
    <property type="entry name" value="TTHA0802/YceI-like_sf"/>
</dbReference>
<evidence type="ECO:0000313" key="4">
    <source>
        <dbReference type="Proteomes" id="UP000503278"/>
    </source>
</evidence>
<feature type="domain" description="Lipid/polyisoprenoid-binding YceI-like" evidence="2">
    <location>
        <begin position="17"/>
        <end position="176"/>
    </location>
</feature>
<dbReference type="PANTHER" id="PTHR34406:SF1">
    <property type="entry name" value="PROTEIN YCEI"/>
    <property type="match status" value="1"/>
</dbReference>
<dbReference type="Pfam" id="PF04264">
    <property type="entry name" value="YceI"/>
    <property type="match status" value="1"/>
</dbReference>
<keyword evidence="4" id="KW-1185">Reference proteome</keyword>
<organism evidence="3 4">
    <name type="scientific">Mucilaginibacter robiniae</name>
    <dbReference type="NCBI Taxonomy" id="2728022"/>
    <lineage>
        <taxon>Bacteria</taxon>
        <taxon>Pseudomonadati</taxon>
        <taxon>Bacteroidota</taxon>
        <taxon>Sphingobacteriia</taxon>
        <taxon>Sphingobacteriales</taxon>
        <taxon>Sphingobacteriaceae</taxon>
        <taxon>Mucilaginibacter</taxon>
    </lineage>
</organism>
<reference evidence="3 4" key="1">
    <citation type="submission" date="2020-04" db="EMBL/GenBank/DDBJ databases">
        <title>Genome sequencing of novel species.</title>
        <authorList>
            <person name="Heo J."/>
            <person name="Kim S.-J."/>
            <person name="Kim J.-S."/>
            <person name="Hong S.-B."/>
            <person name="Kwon S.-W."/>
        </authorList>
    </citation>
    <scope>NUCLEOTIDE SEQUENCE [LARGE SCALE GENOMIC DNA]</scope>
    <source>
        <strain evidence="3 4">F39-2</strain>
    </source>
</reference>
<dbReference type="Gene3D" id="2.40.128.110">
    <property type="entry name" value="Lipid/polyisoprenoid-binding, YceI-like"/>
    <property type="match status" value="1"/>
</dbReference>
<name>A0A7L5DW87_9SPHI</name>
<feature type="chain" id="PRO_5029476934" evidence="1">
    <location>
        <begin position="20"/>
        <end position="177"/>
    </location>
</feature>
<dbReference type="RefSeq" id="WP_169606369.1">
    <property type="nucleotide sequence ID" value="NZ_CP051682.1"/>
</dbReference>
<dbReference type="KEGG" id="mrob:HH214_05445"/>
<proteinExistence type="predicted"/>
<evidence type="ECO:0000259" key="2">
    <source>
        <dbReference type="SMART" id="SM00867"/>
    </source>
</evidence>
<gene>
    <name evidence="3" type="ORF">HH214_05445</name>
</gene>
<evidence type="ECO:0000256" key="1">
    <source>
        <dbReference type="SAM" id="SignalP"/>
    </source>
</evidence>
<protein>
    <submittedName>
        <fullName evidence="3">YceI family protein</fullName>
    </submittedName>
</protein>
<dbReference type="SUPFAM" id="SSF101874">
    <property type="entry name" value="YceI-like"/>
    <property type="match status" value="1"/>
</dbReference>
<keyword evidence="1" id="KW-0732">Signal</keyword>
<dbReference type="Proteomes" id="UP000503278">
    <property type="component" value="Chromosome"/>
</dbReference>
<dbReference type="PANTHER" id="PTHR34406">
    <property type="entry name" value="PROTEIN YCEI"/>
    <property type="match status" value="1"/>
</dbReference>
<dbReference type="AlphaFoldDB" id="A0A7L5DW87"/>
<evidence type="ECO:0000313" key="3">
    <source>
        <dbReference type="EMBL" id="QJD95352.1"/>
    </source>
</evidence>
<feature type="signal peptide" evidence="1">
    <location>
        <begin position="1"/>
        <end position="19"/>
    </location>
</feature>
<dbReference type="EMBL" id="CP051682">
    <property type="protein sequence ID" value="QJD95352.1"/>
    <property type="molecule type" value="Genomic_DNA"/>
</dbReference>
<sequence>MKKLFFAAITLLISLGTLAQNKQAVTKSSITYEIKNMGINTSGKFNGLEANINFDKANLPASSIEATVDVNTLDSDNSMRDNHLKAEDYFDVAHYPKITMKSTSFKYKGGNNYVGLFNVTIKSKTKAVEVPFTYIETANMGLFKGSFKINRADFGIGGKSMVLANEATIVLNVDVSK</sequence>